<protein>
    <submittedName>
        <fullName evidence="2">ROK family protein</fullName>
    </submittedName>
</protein>
<evidence type="ECO:0000256" key="1">
    <source>
        <dbReference type="ARBA" id="ARBA00006479"/>
    </source>
</evidence>
<dbReference type="EMBL" id="SDPP02000002">
    <property type="protein sequence ID" value="KAA1378310.1"/>
    <property type="molecule type" value="Genomic_DNA"/>
</dbReference>
<dbReference type="InterPro" id="IPR049874">
    <property type="entry name" value="ROK_cs"/>
</dbReference>
<evidence type="ECO:0000313" key="2">
    <source>
        <dbReference type="EMBL" id="KAA1378310.1"/>
    </source>
</evidence>
<evidence type="ECO:0000313" key="3">
    <source>
        <dbReference type="Proteomes" id="UP001515100"/>
    </source>
</evidence>
<dbReference type="AlphaFoldDB" id="A0A641AM02"/>
<dbReference type="PANTHER" id="PTHR18964:SF173">
    <property type="entry name" value="GLUCOKINASE"/>
    <property type="match status" value="1"/>
</dbReference>
<dbReference type="InterPro" id="IPR036390">
    <property type="entry name" value="WH_DNA-bd_sf"/>
</dbReference>
<keyword evidence="3" id="KW-1185">Reference proteome</keyword>
<organism evidence="2 3">
    <name type="scientific">Aeromicrobium fastidiosum</name>
    <dbReference type="NCBI Taxonomy" id="52699"/>
    <lineage>
        <taxon>Bacteria</taxon>
        <taxon>Bacillati</taxon>
        <taxon>Actinomycetota</taxon>
        <taxon>Actinomycetes</taxon>
        <taxon>Propionibacteriales</taxon>
        <taxon>Nocardioidaceae</taxon>
        <taxon>Aeromicrobium</taxon>
    </lineage>
</organism>
<dbReference type="InterPro" id="IPR036388">
    <property type="entry name" value="WH-like_DNA-bd_sf"/>
</dbReference>
<dbReference type="Proteomes" id="UP001515100">
    <property type="component" value="Unassembled WGS sequence"/>
</dbReference>
<reference evidence="2" key="1">
    <citation type="submission" date="2019-09" db="EMBL/GenBank/DDBJ databases">
        <authorList>
            <person name="Li J."/>
        </authorList>
    </citation>
    <scope>NUCLEOTIDE SEQUENCE [LARGE SCALE GENOMIC DNA]</scope>
    <source>
        <strain evidence="2">NRBC 14897</strain>
    </source>
</reference>
<dbReference type="OrthoDB" id="3189808at2"/>
<dbReference type="PANTHER" id="PTHR18964">
    <property type="entry name" value="ROK (REPRESSOR, ORF, KINASE) FAMILY"/>
    <property type="match status" value="1"/>
</dbReference>
<accession>A0A641AM02</accession>
<gene>
    <name evidence="2" type="ORF">ESP62_008020</name>
</gene>
<name>A0A641AM02_9ACTN</name>
<dbReference type="Gene3D" id="3.30.420.40">
    <property type="match status" value="2"/>
</dbReference>
<dbReference type="SUPFAM" id="SSF53067">
    <property type="entry name" value="Actin-like ATPase domain"/>
    <property type="match status" value="1"/>
</dbReference>
<dbReference type="Pfam" id="PF00480">
    <property type="entry name" value="ROK"/>
    <property type="match status" value="1"/>
</dbReference>
<comment type="caution">
    <text evidence="2">The sequence shown here is derived from an EMBL/GenBank/DDBJ whole genome shotgun (WGS) entry which is preliminary data.</text>
</comment>
<proteinExistence type="inferred from homology"/>
<dbReference type="Gene3D" id="1.10.10.10">
    <property type="entry name" value="Winged helix-like DNA-binding domain superfamily/Winged helix DNA-binding domain"/>
    <property type="match status" value="1"/>
</dbReference>
<dbReference type="InterPro" id="IPR043129">
    <property type="entry name" value="ATPase_NBD"/>
</dbReference>
<dbReference type="InterPro" id="IPR000600">
    <property type="entry name" value="ROK"/>
</dbReference>
<sequence>MTDTLDPLSRRKVVWLTLSMTASVGLPPTLVGTGDLFQLLRDGRPRTRGELSSLSSLARSTITARVDALLSCGLLEPVGEAASTGGRPPTRFALNRHGRVVLAIDLGASHATVAVSDLSGAVLVQRTIDCDIADGPVVVLDCVAEIGRALLAEIDRSRADVAGVGIGVPGPVEHATGRPANPPIMPGWHDVDIPARLNQHFDGPVLVDNDVNLMALGEFVTSWQSSQHLLLVKVATGIGAGIVSDGRLLRGALGSAGDLGHVQVAGAPADVVCRCGNIGCLEAVAAGPAIAAKLRRGGLDVEGSQGIVDAVAAGEIAALQAVREAGRDLGTVLATCVNLLNPSVIVIGGKLSEAGEYLLAGVREVVYQRSLPLATHDLRIVSTSAGTQGGIIGASAMVIDAVLAPGAVDEFVAQRTA</sequence>
<dbReference type="SUPFAM" id="SSF46785">
    <property type="entry name" value="Winged helix' DNA-binding domain"/>
    <property type="match status" value="1"/>
</dbReference>
<comment type="similarity">
    <text evidence="1">Belongs to the ROK (NagC/XylR) family.</text>
</comment>
<dbReference type="PROSITE" id="PS01125">
    <property type="entry name" value="ROK"/>
    <property type="match status" value="1"/>
</dbReference>